<dbReference type="InterPro" id="IPR050793">
    <property type="entry name" value="CMP-NeuNAc_synthase"/>
</dbReference>
<sequence length="168" mass="19454">MKPKVIAFVPIKLNSQRLPKKNLLPLGDHSLCWYIFKSLLKVNDIDDVYVFCSDEEIKKHVPHGVKFLKRNTYLDGDKVKGNEIYQSFIELVDSDIYILAHTTSPFILNETIENALSKVINNYFDSAFSVQKKQTFAWYNGKPINYELNQIPRTQDISPVFIETSGFF</sequence>
<dbReference type="PANTHER" id="PTHR21485">
    <property type="entry name" value="HAD SUPERFAMILY MEMBERS CMAS AND KDSC"/>
    <property type="match status" value="1"/>
</dbReference>
<comment type="caution">
    <text evidence="1">The sequence shown here is derived from an EMBL/GenBank/DDBJ whole genome shotgun (WGS) entry which is preliminary data.</text>
</comment>
<feature type="non-terminal residue" evidence="1">
    <location>
        <position position="168"/>
    </location>
</feature>
<dbReference type="RefSeq" id="WP_078111525.1">
    <property type="nucleotide sequence ID" value="NZ_MTLA01000529.1"/>
</dbReference>
<dbReference type="EMBL" id="MTLA01000529">
    <property type="protein sequence ID" value="OOP63946.1"/>
    <property type="molecule type" value="Genomic_DNA"/>
</dbReference>
<dbReference type="GO" id="GO:0008781">
    <property type="term" value="F:N-acylneuraminate cytidylyltransferase activity"/>
    <property type="evidence" value="ECO:0007669"/>
    <property type="project" value="TreeGrafter"/>
</dbReference>
<organism evidence="1 2">
    <name type="scientific">Heyndrickxia oleronia</name>
    <dbReference type="NCBI Taxonomy" id="38875"/>
    <lineage>
        <taxon>Bacteria</taxon>
        <taxon>Bacillati</taxon>
        <taxon>Bacillota</taxon>
        <taxon>Bacilli</taxon>
        <taxon>Bacillales</taxon>
        <taxon>Bacillaceae</taxon>
        <taxon>Heyndrickxia</taxon>
    </lineage>
</organism>
<dbReference type="GO" id="GO:0016787">
    <property type="term" value="F:hydrolase activity"/>
    <property type="evidence" value="ECO:0007669"/>
    <property type="project" value="UniProtKB-KW"/>
</dbReference>
<evidence type="ECO:0000313" key="1">
    <source>
        <dbReference type="EMBL" id="OOP63946.1"/>
    </source>
</evidence>
<protein>
    <submittedName>
        <fullName evidence="1">HAD family hydrolase</fullName>
    </submittedName>
</protein>
<dbReference type="Gene3D" id="3.90.550.10">
    <property type="entry name" value="Spore Coat Polysaccharide Biosynthesis Protein SpsA, Chain A"/>
    <property type="match status" value="1"/>
</dbReference>
<dbReference type="InterPro" id="IPR003329">
    <property type="entry name" value="Cytidylyl_trans"/>
</dbReference>
<proteinExistence type="predicted"/>
<dbReference type="Pfam" id="PF02348">
    <property type="entry name" value="CTP_transf_3"/>
    <property type="match status" value="1"/>
</dbReference>
<dbReference type="Proteomes" id="UP000189761">
    <property type="component" value="Unassembled WGS sequence"/>
</dbReference>
<gene>
    <name evidence="1" type="ORF">BWZ43_25385</name>
</gene>
<evidence type="ECO:0000313" key="2">
    <source>
        <dbReference type="Proteomes" id="UP000189761"/>
    </source>
</evidence>
<dbReference type="SUPFAM" id="SSF53448">
    <property type="entry name" value="Nucleotide-diphospho-sugar transferases"/>
    <property type="match status" value="1"/>
</dbReference>
<reference evidence="1 2" key="1">
    <citation type="submission" date="2017-01" db="EMBL/GenBank/DDBJ databases">
        <title>Draft genome sequence of Bacillus oleronius.</title>
        <authorList>
            <person name="Allam M."/>
        </authorList>
    </citation>
    <scope>NUCLEOTIDE SEQUENCE [LARGE SCALE GENOMIC DNA]</scope>
    <source>
        <strain evidence="1 2">DSM 9356</strain>
    </source>
</reference>
<dbReference type="AlphaFoldDB" id="A0A8E2LCH6"/>
<name>A0A8E2LCH6_9BACI</name>
<dbReference type="PANTHER" id="PTHR21485:SF6">
    <property type="entry name" value="N-ACYLNEURAMINATE CYTIDYLYLTRANSFERASE-RELATED"/>
    <property type="match status" value="1"/>
</dbReference>
<dbReference type="InterPro" id="IPR029044">
    <property type="entry name" value="Nucleotide-diphossugar_trans"/>
</dbReference>
<keyword evidence="1" id="KW-0378">Hydrolase</keyword>
<keyword evidence="2" id="KW-1185">Reference proteome</keyword>
<accession>A0A8E2LCH6</accession>